<reference evidence="2 3" key="1">
    <citation type="submission" date="2021-10" db="EMBL/GenBank/DDBJ databases">
        <title>Lutispora strain m25 sp. nov., a thermophilic, non-spore-forming bacterium isolated from a lab-scale methanogenic bioreactor digesting anaerobic sludge.</title>
        <authorList>
            <person name="El Houari A."/>
            <person name="Mcdonald J."/>
        </authorList>
    </citation>
    <scope>NUCLEOTIDE SEQUENCE [LARGE SCALE GENOMIC DNA]</scope>
    <source>
        <strain evidence="3">m25</strain>
    </source>
</reference>
<feature type="transmembrane region" description="Helical" evidence="1">
    <location>
        <begin position="30"/>
        <end position="47"/>
    </location>
</feature>
<protein>
    <submittedName>
        <fullName evidence="2">Uncharacterized protein</fullName>
    </submittedName>
</protein>
<evidence type="ECO:0000313" key="3">
    <source>
        <dbReference type="Proteomes" id="UP001651880"/>
    </source>
</evidence>
<keyword evidence="1" id="KW-1133">Transmembrane helix</keyword>
<dbReference type="EMBL" id="JAJEKE010000002">
    <property type="protein sequence ID" value="MCQ1528787.1"/>
    <property type="molecule type" value="Genomic_DNA"/>
</dbReference>
<keyword evidence="3" id="KW-1185">Reference proteome</keyword>
<keyword evidence="1" id="KW-0472">Membrane</keyword>
<name>A0ABT1NC21_9FIRM</name>
<proteinExistence type="predicted"/>
<sequence>MKENTYKYIILLLLMGTSILYLTKADLASVIQFLMVAVAIFITDSLYRLNNKIWNIALILMSIPVHITSPDRYLEIITPVVEIIHRVIAFALLSVGYID</sequence>
<gene>
    <name evidence="2" type="ORF">LJD61_04400</name>
</gene>
<evidence type="ECO:0000256" key="1">
    <source>
        <dbReference type="SAM" id="Phobius"/>
    </source>
</evidence>
<organism evidence="2 3">
    <name type="scientific">Lutispora saccharofermentans</name>
    <dbReference type="NCBI Taxonomy" id="3024236"/>
    <lineage>
        <taxon>Bacteria</taxon>
        <taxon>Bacillati</taxon>
        <taxon>Bacillota</taxon>
        <taxon>Clostridia</taxon>
        <taxon>Lutisporales</taxon>
        <taxon>Lutisporaceae</taxon>
        <taxon>Lutispora</taxon>
    </lineage>
</organism>
<dbReference type="Proteomes" id="UP001651880">
    <property type="component" value="Unassembled WGS sequence"/>
</dbReference>
<keyword evidence="1" id="KW-0812">Transmembrane</keyword>
<feature type="transmembrane region" description="Helical" evidence="1">
    <location>
        <begin position="6"/>
        <end position="23"/>
    </location>
</feature>
<dbReference type="RefSeq" id="WP_255226304.1">
    <property type="nucleotide sequence ID" value="NZ_JAJEKE010000002.1"/>
</dbReference>
<accession>A0ABT1NC21</accession>
<comment type="caution">
    <text evidence="2">The sequence shown here is derived from an EMBL/GenBank/DDBJ whole genome shotgun (WGS) entry which is preliminary data.</text>
</comment>
<evidence type="ECO:0000313" key="2">
    <source>
        <dbReference type="EMBL" id="MCQ1528787.1"/>
    </source>
</evidence>